<comment type="subcellular location">
    <subcellularLocation>
        <location evidence="1">Cell membrane</location>
        <topology evidence="1">Multi-pass membrane protein</topology>
    </subcellularLocation>
</comment>
<dbReference type="PANTHER" id="PTHR34702:SF1">
    <property type="entry name" value="NA(+)_H(+) ANTIPORTER SUBUNIT F"/>
    <property type="match status" value="1"/>
</dbReference>
<dbReference type="InterPro" id="IPR007208">
    <property type="entry name" value="MrpF/PhaF-like"/>
</dbReference>
<dbReference type="PANTHER" id="PTHR34702">
    <property type="entry name" value="NA(+)/H(+) ANTIPORTER SUBUNIT F1"/>
    <property type="match status" value="1"/>
</dbReference>
<evidence type="ECO:0000256" key="7">
    <source>
        <dbReference type="ARBA" id="ARBA00023136"/>
    </source>
</evidence>
<dbReference type="GO" id="GO:0015385">
    <property type="term" value="F:sodium:proton antiporter activity"/>
    <property type="evidence" value="ECO:0007669"/>
    <property type="project" value="TreeGrafter"/>
</dbReference>
<organism evidence="9 10">
    <name type="scientific">Stutzerimonas xanthomarina DSM 18231</name>
    <dbReference type="NCBI Taxonomy" id="1403346"/>
    <lineage>
        <taxon>Bacteria</taxon>
        <taxon>Pseudomonadati</taxon>
        <taxon>Pseudomonadota</taxon>
        <taxon>Gammaproteobacteria</taxon>
        <taxon>Pseudomonadales</taxon>
        <taxon>Pseudomonadaceae</taxon>
        <taxon>Stutzerimonas</taxon>
    </lineage>
</organism>
<keyword evidence="7 8" id="KW-0472">Membrane</keyword>
<evidence type="ECO:0000256" key="6">
    <source>
        <dbReference type="ARBA" id="ARBA00022989"/>
    </source>
</evidence>
<comment type="similarity">
    <text evidence="2">Belongs to the CPA3 antiporters (TC 2.A.63) subunit F family.</text>
</comment>
<dbReference type="Proteomes" id="UP000184000">
    <property type="component" value="Unassembled WGS sequence"/>
</dbReference>
<keyword evidence="6 8" id="KW-1133">Transmembrane helix</keyword>
<dbReference type="GO" id="GO:0005886">
    <property type="term" value="C:plasma membrane"/>
    <property type="evidence" value="ECO:0007669"/>
    <property type="project" value="UniProtKB-SubCell"/>
</dbReference>
<evidence type="ECO:0000313" key="9">
    <source>
        <dbReference type="EMBL" id="SHH43178.1"/>
    </source>
</evidence>
<feature type="transmembrane region" description="Helical" evidence="8">
    <location>
        <begin position="29"/>
        <end position="46"/>
    </location>
</feature>
<keyword evidence="3" id="KW-0813">Transport</keyword>
<evidence type="ECO:0000256" key="2">
    <source>
        <dbReference type="ARBA" id="ARBA00009212"/>
    </source>
</evidence>
<dbReference type="EMBL" id="FQXA01000007">
    <property type="protein sequence ID" value="SHH43178.1"/>
    <property type="molecule type" value="Genomic_DNA"/>
</dbReference>
<evidence type="ECO:0000256" key="8">
    <source>
        <dbReference type="SAM" id="Phobius"/>
    </source>
</evidence>
<dbReference type="AlphaFoldDB" id="A0A1M5SY01"/>
<reference evidence="9 10" key="1">
    <citation type="submission" date="2016-11" db="EMBL/GenBank/DDBJ databases">
        <authorList>
            <person name="Jaros S."/>
            <person name="Januszkiewicz K."/>
            <person name="Wedrychowicz H."/>
        </authorList>
    </citation>
    <scope>NUCLEOTIDE SEQUENCE [LARGE SCALE GENOMIC DNA]</scope>
    <source>
        <strain evidence="9 10">DSM 18231</strain>
    </source>
</reference>
<dbReference type="Pfam" id="PF04066">
    <property type="entry name" value="MrpF_PhaF"/>
    <property type="match status" value="1"/>
</dbReference>
<dbReference type="GeneID" id="98636490"/>
<evidence type="ECO:0000256" key="4">
    <source>
        <dbReference type="ARBA" id="ARBA00022475"/>
    </source>
</evidence>
<sequence length="83" mass="8817">MAVYASLLLLTIIIGLGRVVLGPGRVDRLLAIQLFGTTGTALLLVLAQWQHQPALRDVALLLGLLAAVASAALVQLLRRGRHD</sequence>
<evidence type="ECO:0000256" key="1">
    <source>
        <dbReference type="ARBA" id="ARBA00004651"/>
    </source>
</evidence>
<feature type="transmembrane region" description="Helical" evidence="8">
    <location>
        <begin position="58"/>
        <end position="77"/>
    </location>
</feature>
<dbReference type="RefSeq" id="WP_025240033.1">
    <property type="nucleotide sequence ID" value="NZ_FQXA01000007.1"/>
</dbReference>
<evidence type="ECO:0000313" key="10">
    <source>
        <dbReference type="Proteomes" id="UP000184000"/>
    </source>
</evidence>
<gene>
    <name evidence="9" type="ORF">SAMN02744645_3651</name>
</gene>
<evidence type="ECO:0000256" key="3">
    <source>
        <dbReference type="ARBA" id="ARBA00022448"/>
    </source>
</evidence>
<name>A0A1M5SY01_9GAMM</name>
<keyword evidence="5 8" id="KW-0812">Transmembrane</keyword>
<proteinExistence type="inferred from homology"/>
<accession>A0A1M5SY01</accession>
<evidence type="ECO:0000256" key="5">
    <source>
        <dbReference type="ARBA" id="ARBA00022692"/>
    </source>
</evidence>
<protein>
    <submittedName>
        <fullName evidence="9">Multisubunit sodium/proton antiporter, MrpF subunit</fullName>
    </submittedName>
</protein>
<keyword evidence="4" id="KW-1003">Cell membrane</keyword>